<comment type="caution">
    <text evidence="7">The sequence shown here is derived from an EMBL/GenBank/DDBJ whole genome shotgun (WGS) entry which is preliminary data.</text>
</comment>
<comment type="subcellular location">
    <subcellularLocation>
        <location evidence="1">Early endosome</location>
    </subcellularLocation>
    <subcellularLocation>
        <location evidence="2">Late endosome</location>
    </subcellularLocation>
</comment>
<protein>
    <recommendedName>
        <fullName evidence="6">ARMC9 CTLH-like domain-containing protein</fullName>
    </recommendedName>
</protein>
<gene>
    <name evidence="7" type="ORF">CEUSTIGMA_g5256.t1</name>
</gene>
<feature type="domain" description="ARMC9 CTLH-like" evidence="6">
    <location>
        <begin position="8"/>
        <end position="126"/>
    </location>
</feature>
<evidence type="ECO:0000256" key="1">
    <source>
        <dbReference type="ARBA" id="ARBA00004412"/>
    </source>
</evidence>
<name>A0A250X407_9CHLO</name>
<evidence type="ECO:0000256" key="3">
    <source>
        <dbReference type="ARBA" id="ARBA00006128"/>
    </source>
</evidence>
<dbReference type="InterPro" id="IPR056327">
    <property type="entry name" value="ARMC9_CTLH-like_dom"/>
</dbReference>
<keyword evidence="4" id="KW-0967">Endosome</keyword>
<dbReference type="GO" id="GO:0141039">
    <property type="term" value="F:phosphatidylinositol 3-kinase inhibitor activity"/>
    <property type="evidence" value="ECO:0007669"/>
    <property type="project" value="InterPro"/>
</dbReference>
<dbReference type="EMBL" id="BEGY01000027">
    <property type="protein sequence ID" value="GAX77813.1"/>
    <property type="molecule type" value="Genomic_DNA"/>
</dbReference>
<evidence type="ECO:0000313" key="7">
    <source>
        <dbReference type="EMBL" id="GAX77813.1"/>
    </source>
</evidence>
<dbReference type="Pfam" id="PF23138">
    <property type="entry name" value="CTLH_Armc9"/>
    <property type="match status" value="1"/>
</dbReference>
<feature type="compositionally biased region" description="Polar residues" evidence="5">
    <location>
        <begin position="175"/>
        <end position="184"/>
    </location>
</feature>
<dbReference type="GO" id="GO:0031902">
    <property type="term" value="C:late endosome membrane"/>
    <property type="evidence" value="ECO:0007669"/>
    <property type="project" value="TreeGrafter"/>
</dbReference>
<reference evidence="7 8" key="1">
    <citation type="submission" date="2017-08" db="EMBL/GenBank/DDBJ databases">
        <title>Acidophilic green algal genome provides insights into adaptation to an acidic environment.</title>
        <authorList>
            <person name="Hirooka S."/>
            <person name="Hirose Y."/>
            <person name="Kanesaki Y."/>
            <person name="Higuchi S."/>
            <person name="Fujiwara T."/>
            <person name="Onuma R."/>
            <person name="Era A."/>
            <person name="Ohbayashi R."/>
            <person name="Uzuka A."/>
            <person name="Nozaki H."/>
            <person name="Yoshikawa H."/>
            <person name="Miyagishima S.Y."/>
        </authorList>
    </citation>
    <scope>NUCLEOTIDE SEQUENCE [LARGE SCALE GENOMIC DNA]</scope>
    <source>
        <strain evidence="7 8">NIES-2499</strain>
    </source>
</reference>
<dbReference type="GO" id="GO:0051898">
    <property type="term" value="P:negative regulation of phosphatidylinositol 3-kinase/protein kinase B signal transduction"/>
    <property type="evidence" value="ECO:0007669"/>
    <property type="project" value="InterPro"/>
</dbReference>
<evidence type="ECO:0000256" key="2">
    <source>
        <dbReference type="ARBA" id="ARBA00004603"/>
    </source>
</evidence>
<evidence type="ECO:0000256" key="4">
    <source>
        <dbReference type="ARBA" id="ARBA00022753"/>
    </source>
</evidence>
<dbReference type="GO" id="GO:0031901">
    <property type="term" value="C:early endosome membrane"/>
    <property type="evidence" value="ECO:0007669"/>
    <property type="project" value="TreeGrafter"/>
</dbReference>
<sequence>MSDFVFRNLIPELRTKELMEYLDFLNNRMYMHLDSRYDKPIQKMEQSLIKYLLITAIRRNRPDKVEEFFRLYGTDLLAGPEGGMWRPWCALAFIPEPWRDPHFQAHFLPQWSQLLETSFCNFMNEITARLPVPAILRFSTDRQQRLQLQAEVDALKEQVSFLQQQQHLNPRDTKQQQQQHATSRLCSTASQTYVRQQDSALPALDTDQDLHIIMQHDLSSSSTHQRPYTAALSKDAVMRVDMYLKDSPQDAASQDPMSFATIGVPKGPTTCSSHITDNPSFREPSTGILLEGLELRGIHPVATLN</sequence>
<dbReference type="AlphaFoldDB" id="A0A250X407"/>
<proteinExistence type="inferred from homology"/>
<dbReference type="PANTHER" id="PTHR13083">
    <property type="entry name" value="WD REPEAT-CONTAINING PROTEIN 91"/>
    <property type="match status" value="1"/>
</dbReference>
<dbReference type="PANTHER" id="PTHR13083:SF3">
    <property type="entry name" value="WD REPEAT-CONTAINING PROTEIN 91"/>
    <property type="match status" value="1"/>
</dbReference>
<evidence type="ECO:0000313" key="8">
    <source>
        <dbReference type="Proteomes" id="UP000232323"/>
    </source>
</evidence>
<dbReference type="STRING" id="1157962.A0A250X407"/>
<accession>A0A250X407</accession>
<evidence type="ECO:0000256" key="5">
    <source>
        <dbReference type="SAM" id="MobiDB-lite"/>
    </source>
</evidence>
<dbReference type="InterPro" id="IPR039724">
    <property type="entry name" value="WDR91"/>
</dbReference>
<dbReference type="GO" id="GO:0045022">
    <property type="term" value="P:early endosome to late endosome transport"/>
    <property type="evidence" value="ECO:0007669"/>
    <property type="project" value="InterPro"/>
</dbReference>
<comment type="similarity">
    <text evidence="3">Belongs to the WD repeat WDR91 family.</text>
</comment>
<feature type="region of interest" description="Disordered" evidence="5">
    <location>
        <begin position="165"/>
        <end position="184"/>
    </location>
</feature>
<keyword evidence="8" id="KW-1185">Reference proteome</keyword>
<organism evidence="7 8">
    <name type="scientific">Chlamydomonas eustigma</name>
    <dbReference type="NCBI Taxonomy" id="1157962"/>
    <lineage>
        <taxon>Eukaryota</taxon>
        <taxon>Viridiplantae</taxon>
        <taxon>Chlorophyta</taxon>
        <taxon>core chlorophytes</taxon>
        <taxon>Chlorophyceae</taxon>
        <taxon>CS clade</taxon>
        <taxon>Chlamydomonadales</taxon>
        <taxon>Chlamydomonadaceae</taxon>
        <taxon>Chlamydomonas</taxon>
    </lineage>
</organism>
<dbReference type="OrthoDB" id="538223at2759"/>
<dbReference type="Proteomes" id="UP000232323">
    <property type="component" value="Unassembled WGS sequence"/>
</dbReference>
<evidence type="ECO:0000259" key="6">
    <source>
        <dbReference type="Pfam" id="PF23138"/>
    </source>
</evidence>